<protein>
    <submittedName>
        <fullName evidence="6">Amino acid permease</fullName>
    </submittedName>
</protein>
<dbReference type="InterPro" id="IPR002293">
    <property type="entry name" value="AA/rel_permease1"/>
</dbReference>
<feature type="transmembrane region" description="Helical" evidence="5">
    <location>
        <begin position="111"/>
        <end position="132"/>
    </location>
</feature>
<evidence type="ECO:0000313" key="7">
    <source>
        <dbReference type="Proteomes" id="UP000567293"/>
    </source>
</evidence>
<name>A0A7V8NQB3_9BACT</name>
<keyword evidence="7" id="KW-1185">Reference proteome</keyword>
<evidence type="ECO:0000256" key="1">
    <source>
        <dbReference type="ARBA" id="ARBA00004141"/>
    </source>
</evidence>
<feature type="transmembrane region" description="Helical" evidence="5">
    <location>
        <begin position="202"/>
        <end position="219"/>
    </location>
</feature>
<evidence type="ECO:0000256" key="5">
    <source>
        <dbReference type="SAM" id="Phobius"/>
    </source>
</evidence>
<dbReference type="Gene3D" id="1.20.1740.10">
    <property type="entry name" value="Amino acid/polyamine transporter I"/>
    <property type="match status" value="1"/>
</dbReference>
<dbReference type="PANTHER" id="PTHR11785:SF512">
    <property type="entry name" value="SOBREMESA, ISOFORM B"/>
    <property type="match status" value="1"/>
</dbReference>
<feature type="non-terminal residue" evidence="6">
    <location>
        <position position="1"/>
    </location>
</feature>
<feature type="transmembrane region" description="Helical" evidence="5">
    <location>
        <begin position="16"/>
        <end position="35"/>
    </location>
</feature>
<dbReference type="InterPro" id="IPR050598">
    <property type="entry name" value="AminoAcid_Transporter"/>
</dbReference>
<keyword evidence="3 5" id="KW-1133">Transmembrane helix</keyword>
<dbReference type="Proteomes" id="UP000567293">
    <property type="component" value="Unassembled WGS sequence"/>
</dbReference>
<comment type="subcellular location">
    <subcellularLocation>
        <location evidence="1">Membrane</location>
        <topology evidence="1">Multi-pass membrane protein</topology>
    </subcellularLocation>
</comment>
<proteinExistence type="predicted"/>
<sequence>LGGEVRDPRKTLPRGLILGVLGVIAVYTSVNLVYVRALGPAGLAATTTPASAVMRAELGPRGGALIAAGIAFSAFGFLGQSILTAPRVYFAMAEDRVFFRSVAWVHPRTRVPVIAIALQGAWAILIALTGTYAQVVNYVVAMDSIFFGLTALCLLLLRRRDASSPPVAIAYRVPGHPWTTLLFIAAEWLVVISTFARDPRRSTIGLLMALAGLPVYFLWRAKSKSRGATTA</sequence>
<keyword evidence="4 5" id="KW-0472">Membrane</keyword>
<dbReference type="AlphaFoldDB" id="A0A7V8NQB3"/>
<evidence type="ECO:0000256" key="4">
    <source>
        <dbReference type="ARBA" id="ARBA00023136"/>
    </source>
</evidence>
<dbReference type="PANTHER" id="PTHR11785">
    <property type="entry name" value="AMINO ACID TRANSPORTER"/>
    <property type="match status" value="1"/>
</dbReference>
<dbReference type="GO" id="GO:0016020">
    <property type="term" value="C:membrane"/>
    <property type="evidence" value="ECO:0007669"/>
    <property type="project" value="UniProtKB-SubCell"/>
</dbReference>
<dbReference type="GO" id="GO:0015179">
    <property type="term" value="F:L-amino acid transmembrane transporter activity"/>
    <property type="evidence" value="ECO:0007669"/>
    <property type="project" value="TreeGrafter"/>
</dbReference>
<dbReference type="Pfam" id="PF13520">
    <property type="entry name" value="AA_permease_2"/>
    <property type="match status" value="1"/>
</dbReference>
<keyword evidence="2 5" id="KW-0812">Transmembrane</keyword>
<feature type="transmembrane region" description="Helical" evidence="5">
    <location>
        <begin position="64"/>
        <end position="90"/>
    </location>
</feature>
<evidence type="ECO:0000256" key="2">
    <source>
        <dbReference type="ARBA" id="ARBA00022692"/>
    </source>
</evidence>
<gene>
    <name evidence="6" type="ORF">HRJ53_10220</name>
</gene>
<feature type="transmembrane region" description="Helical" evidence="5">
    <location>
        <begin position="178"/>
        <end position="196"/>
    </location>
</feature>
<accession>A0A7V8NQB3</accession>
<reference evidence="6" key="1">
    <citation type="submission" date="2020-06" db="EMBL/GenBank/DDBJ databases">
        <title>Legume-microbial interactions unlock mineral nutrients during tropical forest succession.</title>
        <authorList>
            <person name="Epihov D.Z."/>
        </authorList>
    </citation>
    <scope>NUCLEOTIDE SEQUENCE [LARGE SCALE GENOMIC DNA]</scope>
    <source>
        <strain evidence="6">Pan2503</strain>
    </source>
</reference>
<organism evidence="6 7">
    <name type="scientific">Candidatus Acidiferrum panamense</name>
    <dbReference type="NCBI Taxonomy" id="2741543"/>
    <lineage>
        <taxon>Bacteria</taxon>
        <taxon>Pseudomonadati</taxon>
        <taxon>Acidobacteriota</taxon>
        <taxon>Terriglobia</taxon>
        <taxon>Candidatus Acidiferrales</taxon>
        <taxon>Candidatus Acidiferrum</taxon>
    </lineage>
</organism>
<dbReference type="EMBL" id="JACDQQ010000986">
    <property type="protein sequence ID" value="MBA0085362.1"/>
    <property type="molecule type" value="Genomic_DNA"/>
</dbReference>
<comment type="caution">
    <text evidence="6">The sequence shown here is derived from an EMBL/GenBank/DDBJ whole genome shotgun (WGS) entry which is preliminary data.</text>
</comment>
<evidence type="ECO:0000313" key="6">
    <source>
        <dbReference type="EMBL" id="MBA0085362.1"/>
    </source>
</evidence>
<evidence type="ECO:0000256" key="3">
    <source>
        <dbReference type="ARBA" id="ARBA00022989"/>
    </source>
</evidence>
<feature type="transmembrane region" description="Helical" evidence="5">
    <location>
        <begin position="138"/>
        <end position="157"/>
    </location>
</feature>